<name>A0AB40C9R8_DIOCR</name>
<protein>
    <submittedName>
        <fullName evidence="3">Uncharacterized protein LOC120272975</fullName>
    </submittedName>
</protein>
<evidence type="ECO:0000313" key="3">
    <source>
        <dbReference type="RefSeq" id="XP_039135556.1"/>
    </source>
</evidence>
<dbReference type="RefSeq" id="XP_039135556.1">
    <property type="nucleotide sequence ID" value="XM_039279622.1"/>
</dbReference>
<proteinExistence type="predicted"/>
<accession>A0AB40C9R8</accession>
<dbReference type="PANTHER" id="PTHR33067:SF35">
    <property type="entry name" value="ASPARTIC PEPTIDASE DDI1-TYPE DOMAIN-CONTAINING PROTEIN"/>
    <property type="match status" value="1"/>
</dbReference>
<keyword evidence="2" id="KW-1185">Reference proteome</keyword>
<organism evidence="2 3">
    <name type="scientific">Dioscorea cayennensis subsp. rotundata</name>
    <name type="common">White Guinea yam</name>
    <name type="synonym">Dioscorea rotundata</name>
    <dbReference type="NCBI Taxonomy" id="55577"/>
    <lineage>
        <taxon>Eukaryota</taxon>
        <taxon>Viridiplantae</taxon>
        <taxon>Streptophyta</taxon>
        <taxon>Embryophyta</taxon>
        <taxon>Tracheophyta</taxon>
        <taxon>Spermatophyta</taxon>
        <taxon>Magnoliopsida</taxon>
        <taxon>Liliopsida</taxon>
        <taxon>Dioscoreales</taxon>
        <taxon>Dioscoreaceae</taxon>
        <taxon>Dioscorea</taxon>
    </lineage>
</organism>
<dbReference type="Proteomes" id="UP001515500">
    <property type="component" value="Chromosome 2"/>
</dbReference>
<reference evidence="3" key="1">
    <citation type="submission" date="2025-08" db="UniProtKB">
        <authorList>
            <consortium name="RefSeq"/>
        </authorList>
    </citation>
    <scope>IDENTIFICATION</scope>
</reference>
<feature type="region of interest" description="Disordered" evidence="1">
    <location>
        <begin position="1"/>
        <end position="36"/>
    </location>
</feature>
<dbReference type="GeneID" id="120272975"/>
<evidence type="ECO:0000313" key="2">
    <source>
        <dbReference type="Proteomes" id="UP001515500"/>
    </source>
</evidence>
<feature type="compositionally biased region" description="Basic and acidic residues" evidence="1">
    <location>
        <begin position="1"/>
        <end position="16"/>
    </location>
</feature>
<gene>
    <name evidence="3" type="primary">LOC120272975</name>
</gene>
<sequence length="207" mass="23847">MGTDSEKVMEMEKEPAIESISCPTREKEPTPNVEKRTPPLLKEYVPRLPYPSRLKNNRTNEQFKRFMDLLKQLHINVPFVEALSQMPKFRLSDLKPTRMTLQLADRSIRHPTRIIEDVLVKVDKFIFLVDFVILDLDEDVEVPLILGRSFLATSQALIDVGNGRMTLRVGDEEVIFALSDEILQNEALEELLDDPHIEEATLCLHQP</sequence>
<dbReference type="Gene3D" id="2.40.70.10">
    <property type="entry name" value="Acid Proteases"/>
    <property type="match status" value="1"/>
</dbReference>
<dbReference type="CDD" id="cd00303">
    <property type="entry name" value="retropepsin_like"/>
    <property type="match status" value="1"/>
</dbReference>
<dbReference type="PANTHER" id="PTHR33067">
    <property type="entry name" value="RNA-DIRECTED DNA POLYMERASE-RELATED"/>
    <property type="match status" value="1"/>
</dbReference>
<feature type="compositionally biased region" description="Basic and acidic residues" evidence="1">
    <location>
        <begin position="24"/>
        <end position="36"/>
    </location>
</feature>
<evidence type="ECO:0000256" key="1">
    <source>
        <dbReference type="SAM" id="MobiDB-lite"/>
    </source>
</evidence>
<dbReference type="AlphaFoldDB" id="A0AB40C9R8"/>
<dbReference type="InterPro" id="IPR021109">
    <property type="entry name" value="Peptidase_aspartic_dom_sf"/>
</dbReference>